<dbReference type="RefSeq" id="WP_056969611.1">
    <property type="nucleotide sequence ID" value="NZ_AYZK01000005.1"/>
</dbReference>
<name>A0A0R2CA09_9LACO</name>
<organism evidence="5 6">
    <name type="scientific">Lacticaseibacillus thailandensis DSM 22698 = JCM 13996</name>
    <dbReference type="NCBI Taxonomy" id="1423810"/>
    <lineage>
        <taxon>Bacteria</taxon>
        <taxon>Bacillati</taxon>
        <taxon>Bacillota</taxon>
        <taxon>Bacilli</taxon>
        <taxon>Lactobacillales</taxon>
        <taxon>Lactobacillaceae</taxon>
        <taxon>Lacticaseibacillus</taxon>
    </lineage>
</organism>
<dbReference type="SUPFAM" id="SSF52317">
    <property type="entry name" value="Class I glutamine amidotransferase-like"/>
    <property type="match status" value="1"/>
</dbReference>
<reference evidence="5 6" key="1">
    <citation type="journal article" date="2015" name="Genome Announc.">
        <title>Expanding the biotechnology potential of lactobacilli through comparative genomics of 213 strains and associated genera.</title>
        <authorList>
            <person name="Sun Z."/>
            <person name="Harris H.M."/>
            <person name="McCann A."/>
            <person name="Guo C."/>
            <person name="Argimon S."/>
            <person name="Zhang W."/>
            <person name="Yang X."/>
            <person name="Jeffery I.B."/>
            <person name="Cooney J.C."/>
            <person name="Kagawa T.F."/>
            <person name="Liu W."/>
            <person name="Song Y."/>
            <person name="Salvetti E."/>
            <person name="Wrobel A."/>
            <person name="Rasinkangas P."/>
            <person name="Parkhill J."/>
            <person name="Rea M.C."/>
            <person name="O'Sullivan O."/>
            <person name="Ritari J."/>
            <person name="Douillard F.P."/>
            <person name="Paul Ross R."/>
            <person name="Yang R."/>
            <person name="Briner A.E."/>
            <person name="Felis G.E."/>
            <person name="de Vos W.M."/>
            <person name="Barrangou R."/>
            <person name="Klaenhammer T.R."/>
            <person name="Caufield P.W."/>
            <person name="Cui Y."/>
            <person name="Zhang H."/>
            <person name="O'Toole P.W."/>
        </authorList>
    </citation>
    <scope>NUCLEOTIDE SEQUENCE [LARGE SCALE GENOMIC DNA]</scope>
    <source>
        <strain evidence="5 6">DSM 22698</strain>
    </source>
</reference>
<dbReference type="AlphaFoldDB" id="A0A0R2CA09"/>
<accession>A0A0R2CA09</accession>
<dbReference type="GO" id="GO:0005737">
    <property type="term" value="C:cytoplasm"/>
    <property type="evidence" value="ECO:0007669"/>
    <property type="project" value="TreeGrafter"/>
</dbReference>
<proteinExistence type="inferred from homology"/>
<dbReference type="Gene3D" id="3.40.50.880">
    <property type="match status" value="1"/>
</dbReference>
<dbReference type="PANTHER" id="PTHR48094">
    <property type="entry name" value="PROTEIN/NUCLEIC ACID DEGLYCASE DJ-1-RELATED"/>
    <property type="match status" value="1"/>
</dbReference>
<comment type="similarity">
    <text evidence="3">Belongs to the peptidase C56 family. HSP31-like subfamily.</text>
</comment>
<evidence type="ECO:0000259" key="4">
    <source>
        <dbReference type="Pfam" id="PF01965"/>
    </source>
</evidence>
<evidence type="ECO:0000256" key="3">
    <source>
        <dbReference type="ARBA" id="ARBA00038493"/>
    </source>
</evidence>
<dbReference type="EMBL" id="AYZK01000005">
    <property type="protein sequence ID" value="KRM86836.1"/>
    <property type="molecule type" value="Genomic_DNA"/>
</dbReference>
<dbReference type="InterPro" id="IPR029062">
    <property type="entry name" value="Class_I_gatase-like"/>
</dbReference>
<keyword evidence="6" id="KW-1185">Reference proteome</keyword>
<keyword evidence="1" id="KW-0346">Stress response</keyword>
<gene>
    <name evidence="5" type="ORF">FD19_GL001694</name>
</gene>
<dbReference type="InterPro" id="IPR050325">
    <property type="entry name" value="Prot/Nucl_acid_deglycase"/>
</dbReference>
<dbReference type="PANTHER" id="PTHR48094:SF11">
    <property type="entry name" value="GLUTATHIONE-INDEPENDENT GLYOXALASE HSP31-RELATED"/>
    <property type="match status" value="1"/>
</dbReference>
<keyword evidence="2" id="KW-0456">Lyase</keyword>
<dbReference type="GO" id="GO:0019172">
    <property type="term" value="F:glyoxalase III activity"/>
    <property type="evidence" value="ECO:0007669"/>
    <property type="project" value="TreeGrafter"/>
</dbReference>
<dbReference type="GO" id="GO:0019243">
    <property type="term" value="P:methylglyoxal catabolic process to D-lactate via S-lactoyl-glutathione"/>
    <property type="evidence" value="ECO:0007669"/>
    <property type="project" value="TreeGrafter"/>
</dbReference>
<dbReference type="STRING" id="1423810.FD19_GL001694"/>
<evidence type="ECO:0000313" key="6">
    <source>
        <dbReference type="Proteomes" id="UP000051789"/>
    </source>
</evidence>
<protein>
    <submittedName>
        <fullName evidence="5">ThiJ PfpI domain-containing protein</fullName>
    </submittedName>
</protein>
<dbReference type="InterPro" id="IPR002818">
    <property type="entry name" value="DJ-1/PfpI"/>
</dbReference>
<evidence type="ECO:0000256" key="2">
    <source>
        <dbReference type="ARBA" id="ARBA00023239"/>
    </source>
</evidence>
<feature type="domain" description="DJ-1/PfpI" evidence="4">
    <location>
        <begin position="25"/>
        <end position="217"/>
    </location>
</feature>
<dbReference type="CDD" id="cd03141">
    <property type="entry name" value="GATase1_Hsp31_like"/>
    <property type="match status" value="1"/>
</dbReference>
<evidence type="ECO:0000313" key="5">
    <source>
        <dbReference type="EMBL" id="KRM86836.1"/>
    </source>
</evidence>
<dbReference type="Proteomes" id="UP000051789">
    <property type="component" value="Unassembled WGS sequence"/>
</dbReference>
<sequence>MTKALIVVTNTARFAGMNRATGVWLSEATHFHEVMANHGIAVDYVSPTGGYVPLDPGSLAPDAMDATNWRFYGDAQYRERRLAHSLRPDQVNADDYDIIYYAGGHGVMWDFPDSTAVAAIAQSIYQRGGLVTAVCHGVVGLLAMQDAEGQPFIAGRHVTGFTNEEEKINQLTDAVPFLAEDALKRAGANYSKAAAYTENVVVDGRLITGQNPQSARGVGKATIQVLQEANND</sequence>
<dbReference type="PATRIC" id="fig|1423810.4.peg.1741"/>
<evidence type="ECO:0000256" key="1">
    <source>
        <dbReference type="ARBA" id="ARBA00023016"/>
    </source>
</evidence>
<comment type="caution">
    <text evidence="5">The sequence shown here is derived from an EMBL/GenBank/DDBJ whole genome shotgun (WGS) entry which is preliminary data.</text>
</comment>
<dbReference type="Pfam" id="PF01965">
    <property type="entry name" value="DJ-1_PfpI"/>
    <property type="match status" value="1"/>
</dbReference>